<organism evidence="3 4">
    <name type="scientific">Tropilaelaps mercedesae</name>
    <dbReference type="NCBI Taxonomy" id="418985"/>
    <lineage>
        <taxon>Eukaryota</taxon>
        <taxon>Metazoa</taxon>
        <taxon>Ecdysozoa</taxon>
        <taxon>Arthropoda</taxon>
        <taxon>Chelicerata</taxon>
        <taxon>Arachnida</taxon>
        <taxon>Acari</taxon>
        <taxon>Parasitiformes</taxon>
        <taxon>Mesostigmata</taxon>
        <taxon>Gamasina</taxon>
        <taxon>Dermanyssoidea</taxon>
        <taxon>Laelapidae</taxon>
        <taxon>Tropilaelaps</taxon>
    </lineage>
</organism>
<feature type="signal peptide" evidence="2">
    <location>
        <begin position="1"/>
        <end position="19"/>
    </location>
</feature>
<gene>
    <name evidence="3" type="ORF">BIW11_03027</name>
</gene>
<accession>A0A1V9XTJ6</accession>
<protein>
    <submittedName>
        <fullName evidence="3">BHLH-PAS protein-like</fullName>
    </submittedName>
</protein>
<evidence type="ECO:0000256" key="1">
    <source>
        <dbReference type="SAM" id="MobiDB-lite"/>
    </source>
</evidence>
<feature type="region of interest" description="Disordered" evidence="1">
    <location>
        <begin position="49"/>
        <end position="127"/>
    </location>
</feature>
<dbReference type="InParanoid" id="A0A1V9XTJ6"/>
<dbReference type="EMBL" id="MNPL01004527">
    <property type="protein sequence ID" value="OQR76688.1"/>
    <property type="molecule type" value="Genomic_DNA"/>
</dbReference>
<feature type="compositionally biased region" description="Basic and acidic residues" evidence="1">
    <location>
        <begin position="99"/>
        <end position="108"/>
    </location>
</feature>
<reference evidence="3 4" key="1">
    <citation type="journal article" date="2017" name="Gigascience">
        <title>Draft genome of the honey bee ectoparasitic mite, Tropilaelaps mercedesae, is shaped by the parasitic life history.</title>
        <authorList>
            <person name="Dong X."/>
            <person name="Armstrong S.D."/>
            <person name="Xia D."/>
            <person name="Makepeace B.L."/>
            <person name="Darby A.C."/>
            <person name="Kadowaki T."/>
        </authorList>
    </citation>
    <scope>NUCLEOTIDE SEQUENCE [LARGE SCALE GENOMIC DNA]</scope>
    <source>
        <strain evidence="3">Wuxi-XJTLU</strain>
    </source>
</reference>
<evidence type="ECO:0000256" key="2">
    <source>
        <dbReference type="SAM" id="SignalP"/>
    </source>
</evidence>
<dbReference type="AlphaFoldDB" id="A0A1V9XTJ6"/>
<evidence type="ECO:0000313" key="4">
    <source>
        <dbReference type="Proteomes" id="UP000192247"/>
    </source>
</evidence>
<sequence>MYMLAGESVTCCLFVPACCSVVCGWVQDAACDPVSSPLTYEVLDDTKARKKYNGGSGGGGKNRKRPAASDSPEDGGVKEKKEISELSRPWKSGTSDNSNVKDLEDAMKKHLPPPPISQAALDTNGKLGPQPPTIQWIGAPAPTTPPSATSSLLRQLYVNRETVIRQSNQPAGNGRSPYTPYGDVAPADAYHHSHGDFMLHHNPAGLSAPYNSYEAYPQSRDNLVPGMMTPVATLPSMTSMTTMQRHVPYELPLRPQVLAATRGIHSLTEADAENLNGSRNNQTSDRCKCEGGKNYKNELLKQKRELASASANMNKKDGFCCLEIIPSGA</sequence>
<dbReference type="Proteomes" id="UP000192247">
    <property type="component" value="Unassembled WGS sequence"/>
</dbReference>
<comment type="caution">
    <text evidence="3">The sequence shown here is derived from an EMBL/GenBank/DDBJ whole genome shotgun (WGS) entry which is preliminary data.</text>
</comment>
<dbReference type="OrthoDB" id="6021714at2759"/>
<dbReference type="STRING" id="418985.A0A1V9XTJ6"/>
<feature type="compositionally biased region" description="Basic and acidic residues" evidence="1">
    <location>
        <begin position="75"/>
        <end position="85"/>
    </location>
</feature>
<proteinExistence type="predicted"/>
<keyword evidence="4" id="KW-1185">Reference proteome</keyword>
<keyword evidence="2" id="KW-0732">Signal</keyword>
<evidence type="ECO:0000313" key="3">
    <source>
        <dbReference type="EMBL" id="OQR76688.1"/>
    </source>
</evidence>
<feature type="chain" id="PRO_5012122171" evidence="2">
    <location>
        <begin position="20"/>
        <end position="329"/>
    </location>
</feature>
<name>A0A1V9XTJ6_9ACAR</name>